<gene>
    <name evidence="1" type="ORF">AMEX_G23806</name>
</gene>
<dbReference type="EMBL" id="JAICCE010000021">
    <property type="protein sequence ID" value="KAG9262094.1"/>
    <property type="molecule type" value="Genomic_DNA"/>
</dbReference>
<evidence type="ECO:0000313" key="2">
    <source>
        <dbReference type="Proteomes" id="UP000752171"/>
    </source>
</evidence>
<organism evidence="1 2">
    <name type="scientific">Astyanax mexicanus</name>
    <name type="common">Blind cave fish</name>
    <name type="synonym">Astyanax fasciatus mexicanus</name>
    <dbReference type="NCBI Taxonomy" id="7994"/>
    <lineage>
        <taxon>Eukaryota</taxon>
        <taxon>Metazoa</taxon>
        <taxon>Chordata</taxon>
        <taxon>Craniata</taxon>
        <taxon>Vertebrata</taxon>
        <taxon>Euteleostomi</taxon>
        <taxon>Actinopterygii</taxon>
        <taxon>Neopterygii</taxon>
        <taxon>Teleostei</taxon>
        <taxon>Ostariophysi</taxon>
        <taxon>Characiformes</taxon>
        <taxon>Characoidei</taxon>
        <taxon>Acestrorhamphidae</taxon>
        <taxon>Acestrorhamphinae</taxon>
        <taxon>Astyanax</taxon>
    </lineage>
</organism>
<evidence type="ECO:0000313" key="1">
    <source>
        <dbReference type="EMBL" id="KAG9262094.1"/>
    </source>
</evidence>
<accession>A0A8T2KSM5</accession>
<proteinExistence type="predicted"/>
<reference evidence="1 2" key="1">
    <citation type="submission" date="2021-07" db="EMBL/GenBank/DDBJ databases">
        <authorList>
            <person name="Imarazene B."/>
            <person name="Zahm M."/>
            <person name="Klopp C."/>
            <person name="Cabau C."/>
            <person name="Beille S."/>
            <person name="Jouanno E."/>
            <person name="Castinel A."/>
            <person name="Lluch J."/>
            <person name="Gil L."/>
            <person name="Kuchtly C."/>
            <person name="Lopez Roques C."/>
            <person name="Donnadieu C."/>
            <person name="Parrinello H."/>
            <person name="Journot L."/>
            <person name="Du K."/>
            <person name="Schartl M."/>
            <person name="Retaux S."/>
            <person name="Guiguen Y."/>
        </authorList>
    </citation>
    <scope>NUCLEOTIDE SEQUENCE [LARGE SCALE GENOMIC DNA]</scope>
    <source>
        <strain evidence="1">Pach_M1</strain>
        <tissue evidence="1">Testis</tissue>
    </source>
</reference>
<dbReference type="AlphaFoldDB" id="A0A8T2KSM5"/>
<dbReference type="Proteomes" id="UP000752171">
    <property type="component" value="Unassembled WGS sequence"/>
</dbReference>
<sequence length="74" mass="8707">MIEADRMLLMSGAHGRQEEEEIHIRHGLLRDHVSHILRDFREEINTFKDLMHQDLSSFTSHLETTCAEEVHRAV</sequence>
<comment type="caution">
    <text evidence="1">The sequence shown here is derived from an EMBL/GenBank/DDBJ whole genome shotgun (WGS) entry which is preliminary data.</text>
</comment>
<name>A0A8T2KSM5_ASTMX</name>
<protein>
    <submittedName>
        <fullName evidence="1">Uncharacterized protein</fullName>
    </submittedName>
</protein>